<dbReference type="Proteomes" id="UP000054375">
    <property type="component" value="Unassembled WGS sequence"/>
</dbReference>
<dbReference type="AlphaFoldDB" id="A0A117R376"/>
<evidence type="ECO:0000313" key="1">
    <source>
        <dbReference type="EMBL" id="KUN68578.1"/>
    </source>
</evidence>
<reference evidence="1 2" key="1">
    <citation type="submission" date="2015-10" db="EMBL/GenBank/DDBJ databases">
        <title>Draft genome sequence of Streptomyces griseorubiginosus DSM 40469, type strain for the species Streptomyces griseorubiginosus.</title>
        <authorList>
            <person name="Ruckert C."/>
            <person name="Winkler A."/>
            <person name="Kalinowski J."/>
            <person name="Kampfer P."/>
            <person name="Glaeser S."/>
        </authorList>
    </citation>
    <scope>NUCLEOTIDE SEQUENCE [LARGE SCALE GENOMIC DNA]</scope>
    <source>
        <strain evidence="1 2">DSM 40469</strain>
    </source>
</reference>
<protein>
    <submittedName>
        <fullName evidence="1">Uncharacterized protein</fullName>
    </submittedName>
</protein>
<name>A0A117R376_9ACTN</name>
<proteinExistence type="predicted"/>
<organism evidence="1 2">
    <name type="scientific">Streptomyces griseorubiginosus</name>
    <dbReference type="NCBI Taxonomy" id="67304"/>
    <lineage>
        <taxon>Bacteria</taxon>
        <taxon>Bacillati</taxon>
        <taxon>Actinomycetota</taxon>
        <taxon>Actinomycetes</taxon>
        <taxon>Kitasatosporales</taxon>
        <taxon>Streptomycetaceae</taxon>
        <taxon>Streptomyces</taxon>
    </lineage>
</organism>
<gene>
    <name evidence="1" type="ORF">AQJ54_11690</name>
</gene>
<evidence type="ECO:0000313" key="2">
    <source>
        <dbReference type="Proteomes" id="UP000054375"/>
    </source>
</evidence>
<dbReference type="EMBL" id="LMWV01000006">
    <property type="protein sequence ID" value="KUN68578.1"/>
    <property type="molecule type" value="Genomic_DNA"/>
</dbReference>
<keyword evidence="2" id="KW-1185">Reference proteome</keyword>
<accession>A0A117R376</accession>
<sequence>MVRGHPRGGFAVRMAPPPYEFRMRGPISRTVLDVIRTRFDHVSTPGADGTVLVVHHVDQASVRALLTLLWDTGHHVLAFEEKTA</sequence>
<comment type="caution">
    <text evidence="1">The sequence shown here is derived from an EMBL/GenBank/DDBJ whole genome shotgun (WGS) entry which is preliminary data.</text>
</comment>